<dbReference type="PANTHER" id="PTHR37945:SF1">
    <property type="entry name" value="EXTRACELLULAR TUNGSTATE BINDING PROTEIN"/>
    <property type="match status" value="1"/>
</dbReference>
<name>A0A5C8P062_9BURK</name>
<dbReference type="RefSeq" id="WP_147703224.1">
    <property type="nucleotide sequence ID" value="NZ_VDUY01000002.1"/>
</dbReference>
<dbReference type="EMBL" id="VDUY01000002">
    <property type="protein sequence ID" value="TXL66975.1"/>
    <property type="molecule type" value="Genomic_DNA"/>
</dbReference>
<dbReference type="Gene3D" id="3.40.190.10">
    <property type="entry name" value="Periplasmic binding protein-like II"/>
    <property type="match status" value="2"/>
</dbReference>
<dbReference type="InterPro" id="IPR052738">
    <property type="entry name" value="ABC-Tungstate_binding"/>
</dbReference>
<feature type="domain" description="PBP" evidence="1">
    <location>
        <begin position="42"/>
        <end position="270"/>
    </location>
</feature>
<gene>
    <name evidence="2" type="ORF">FHP08_04950</name>
</gene>
<dbReference type="InterPro" id="IPR024370">
    <property type="entry name" value="PBP_domain"/>
</dbReference>
<dbReference type="AlphaFoldDB" id="A0A5C8P062"/>
<accession>A0A5C8P062</accession>
<dbReference type="Proteomes" id="UP000321548">
    <property type="component" value="Unassembled WGS sequence"/>
</dbReference>
<dbReference type="SUPFAM" id="SSF53850">
    <property type="entry name" value="Periplasmic binding protein-like II"/>
    <property type="match status" value="1"/>
</dbReference>
<dbReference type="Pfam" id="PF12849">
    <property type="entry name" value="PBP_like_2"/>
    <property type="match status" value="1"/>
</dbReference>
<organism evidence="2 3">
    <name type="scientific">Zeimonas arvi</name>
    <dbReference type="NCBI Taxonomy" id="2498847"/>
    <lineage>
        <taxon>Bacteria</taxon>
        <taxon>Pseudomonadati</taxon>
        <taxon>Pseudomonadota</taxon>
        <taxon>Betaproteobacteria</taxon>
        <taxon>Burkholderiales</taxon>
        <taxon>Burkholderiaceae</taxon>
        <taxon>Zeimonas</taxon>
    </lineage>
</organism>
<evidence type="ECO:0000259" key="1">
    <source>
        <dbReference type="Pfam" id="PF12849"/>
    </source>
</evidence>
<protein>
    <submittedName>
        <fullName evidence="2">Extracellular solute-binding protein</fullName>
    </submittedName>
</protein>
<proteinExistence type="predicted"/>
<evidence type="ECO:0000313" key="2">
    <source>
        <dbReference type="EMBL" id="TXL66975.1"/>
    </source>
</evidence>
<keyword evidence="3" id="KW-1185">Reference proteome</keyword>
<evidence type="ECO:0000313" key="3">
    <source>
        <dbReference type="Proteomes" id="UP000321548"/>
    </source>
</evidence>
<dbReference type="PANTHER" id="PTHR37945">
    <property type="entry name" value="EXTRACELLULAR TUNGSTATE BINDING PROTEIN"/>
    <property type="match status" value="1"/>
</dbReference>
<sequence>MATRGGLRLLSQSIARGRLAAFLLGAGAALAALLSLGAVTAQTAESITVSSTTSTEQSGLFRHILPIFEKKTGISVKVVAVGTGQALDIGRRGDADVVFVHDRAAEEKFVAEGFGVKRQPVMYNDFVLIGPKADPARVGGSKDVVGALKKIAAARAPFVSRGDRSGTHAAEMRFWKMAGVDPRTGSGSWYRETGSGMGPALNSAAGMNAYVLADRGTWLSFKNRADLVVSVEGDKRLFNQYGVMLVNPARHAHVKQKAGQAFIDWLLSPEGQAAIGGYKFDGEQLFFPNAGGDA</sequence>
<reference evidence="2 3" key="1">
    <citation type="submission" date="2019-06" db="EMBL/GenBank/DDBJ databases">
        <title>Quisquiliibacterium sp. nov., isolated from a maize field.</title>
        <authorList>
            <person name="Lin S.-Y."/>
            <person name="Tsai C.-F."/>
            <person name="Young C.-C."/>
        </authorList>
    </citation>
    <scope>NUCLEOTIDE SEQUENCE [LARGE SCALE GENOMIC DNA]</scope>
    <source>
        <strain evidence="2 3">CC-CFT501</strain>
    </source>
</reference>
<dbReference type="OrthoDB" id="186379at2"/>
<comment type="caution">
    <text evidence="2">The sequence shown here is derived from an EMBL/GenBank/DDBJ whole genome shotgun (WGS) entry which is preliminary data.</text>
</comment>